<keyword evidence="11" id="KW-1185">Reference proteome</keyword>
<sequence>MVDIEKKIIEIIKHKPVILKKIYELLQAENKEDRRLIRKTAKKMLSDGIAYKDSKNKYHLVSSKQVVGTIEFTKSGNMAFLSDKNGDEIAITVENSLNAMHKDRVLIEKIGQWRDLPSGRVIRILNNEIERIVGQFQKKKMFGFVIPLNGKINYDFYISPENMNNAKEGEIVEVEILKHKSKNKNPEGKIIKILGKPGDPSIDLPIIITKHGLPNPGEFPKKVMEEALKIPEKISKKEFKGRKDFRDQLIFTIDGDTAKDFDDAVGLKKLNNGNYELGVHIADVSHYVNDNSDLNKEAYKRSTSIYLINTVIPMLPHELSDWICSLVQDEDRLTMSLIMEINKDGDVVKSNIYNGIINSKKRLTYSKANKILENNADENLMEEIGFLKETLESMKELMYIIRENRKRRGSILDIESGEVYFEFDENGYVKDILKRERGISEKIIEEFMIKANETVAEFFDIKGLPFIYRVHENPDGEMLIQLKNYLEILGIKFKIPETMHPKVLQEILEKTKDHPLNESIQKLLVRSMKRAIYSNNNIGHFGLASNSYTHFTSPIRRYPDLIVHKMLKKYIEGKNDLKKQDIEKYSKILPDISESCSKKERVADEAEWDLIDMKKIEYIRKHIGEKYEVFVTGVTKFGLFVEIPEKMINGLIHISELDDYFIYNERDNSLVGDKTKKTYRVGDKIKAVVAKADKLTLQVDFIPYENYIKINKKNTKNYFNKKNKNGNKKTFKKKGKNK</sequence>
<dbReference type="HAMAP" id="MF_01895">
    <property type="entry name" value="RNase_R"/>
    <property type="match status" value="1"/>
</dbReference>
<dbReference type="InterPro" id="IPR004476">
    <property type="entry name" value="RNase_II/RNase_R"/>
</dbReference>
<evidence type="ECO:0000256" key="2">
    <source>
        <dbReference type="ARBA" id="ARBA00022490"/>
    </source>
</evidence>
<name>A0AA45C8R0_9BACT</name>
<dbReference type="PROSITE" id="PS01175">
    <property type="entry name" value="RIBONUCLEASE_II"/>
    <property type="match status" value="1"/>
</dbReference>
<dbReference type="GO" id="GO:0005829">
    <property type="term" value="C:cytosol"/>
    <property type="evidence" value="ECO:0007669"/>
    <property type="project" value="TreeGrafter"/>
</dbReference>
<feature type="domain" description="S1 motif" evidence="9">
    <location>
        <begin position="624"/>
        <end position="713"/>
    </location>
</feature>
<dbReference type="InterPro" id="IPR003029">
    <property type="entry name" value="S1_domain"/>
</dbReference>
<dbReference type="EC" id="3.1.13.1" evidence="7"/>
<dbReference type="Pfam" id="PF00773">
    <property type="entry name" value="RNB"/>
    <property type="match status" value="1"/>
</dbReference>
<keyword evidence="2 7" id="KW-0963">Cytoplasm</keyword>
<dbReference type="PANTHER" id="PTHR23355:SF9">
    <property type="entry name" value="DIS3-LIKE EXONUCLEASE 2"/>
    <property type="match status" value="1"/>
</dbReference>
<dbReference type="GO" id="GO:0003723">
    <property type="term" value="F:RNA binding"/>
    <property type="evidence" value="ECO:0007669"/>
    <property type="project" value="UniProtKB-UniRule"/>
</dbReference>
<organism evidence="10 11">
    <name type="scientific">Oceanotoga teriensis</name>
    <dbReference type="NCBI Taxonomy" id="515440"/>
    <lineage>
        <taxon>Bacteria</taxon>
        <taxon>Thermotogati</taxon>
        <taxon>Thermotogota</taxon>
        <taxon>Thermotogae</taxon>
        <taxon>Petrotogales</taxon>
        <taxon>Petrotogaceae</taxon>
        <taxon>Oceanotoga</taxon>
    </lineage>
</organism>
<comment type="function">
    <text evidence="7">3'-5' exoribonuclease that releases 5'-nucleoside monophosphates and is involved in maturation of structured RNAs.</text>
</comment>
<dbReference type="SMART" id="SM00316">
    <property type="entry name" value="S1"/>
    <property type="match status" value="1"/>
</dbReference>
<evidence type="ECO:0000313" key="11">
    <source>
        <dbReference type="Proteomes" id="UP000245921"/>
    </source>
</evidence>
<evidence type="ECO:0000313" key="10">
    <source>
        <dbReference type="EMBL" id="PWJ96308.1"/>
    </source>
</evidence>
<dbReference type="GO" id="GO:0008859">
    <property type="term" value="F:exoribonuclease II activity"/>
    <property type="evidence" value="ECO:0007669"/>
    <property type="project" value="UniProtKB-UniRule"/>
</dbReference>
<dbReference type="AlphaFoldDB" id="A0AA45C8R0"/>
<evidence type="ECO:0000256" key="5">
    <source>
        <dbReference type="ARBA" id="ARBA00022839"/>
    </source>
</evidence>
<dbReference type="SMART" id="SM00955">
    <property type="entry name" value="RNB"/>
    <property type="match status" value="1"/>
</dbReference>
<reference evidence="10 11" key="1">
    <citation type="submission" date="2018-05" db="EMBL/GenBank/DDBJ databases">
        <title>Genomic Encyclopedia of Type Strains, Phase IV (KMG-IV): sequencing the most valuable type-strain genomes for metagenomic binning, comparative biology and taxonomic classification.</title>
        <authorList>
            <person name="Goeker M."/>
        </authorList>
    </citation>
    <scope>NUCLEOTIDE SEQUENCE [LARGE SCALE GENOMIC DNA]</scope>
    <source>
        <strain evidence="10 11">DSM 24906</strain>
    </source>
</reference>
<dbReference type="NCBIfam" id="TIGR00358">
    <property type="entry name" value="3_prime_RNase"/>
    <property type="match status" value="1"/>
</dbReference>
<dbReference type="InterPro" id="IPR050180">
    <property type="entry name" value="RNR_Ribonuclease"/>
</dbReference>
<dbReference type="InterPro" id="IPR040476">
    <property type="entry name" value="CSD2"/>
</dbReference>
<dbReference type="PROSITE" id="PS50126">
    <property type="entry name" value="S1"/>
    <property type="match status" value="1"/>
</dbReference>
<dbReference type="CDD" id="cd04471">
    <property type="entry name" value="S1_RNase_R"/>
    <property type="match status" value="1"/>
</dbReference>
<dbReference type="NCBIfam" id="TIGR02063">
    <property type="entry name" value="RNase_R"/>
    <property type="match status" value="1"/>
</dbReference>
<comment type="catalytic activity">
    <reaction evidence="1 7">
        <text>Exonucleolytic cleavage in the 3'- to 5'-direction to yield nucleoside 5'-phosphates.</text>
        <dbReference type="EC" id="3.1.13.1"/>
    </reaction>
</comment>
<accession>A0AA45C8R0</accession>
<evidence type="ECO:0000256" key="8">
    <source>
        <dbReference type="SAM" id="MobiDB-lite"/>
    </source>
</evidence>
<evidence type="ECO:0000256" key="1">
    <source>
        <dbReference type="ARBA" id="ARBA00001849"/>
    </source>
</evidence>
<dbReference type="InterPro" id="IPR001900">
    <property type="entry name" value="RNase_II/R"/>
</dbReference>
<keyword evidence="3 7" id="KW-0540">Nuclease</keyword>
<dbReference type="PANTHER" id="PTHR23355">
    <property type="entry name" value="RIBONUCLEASE"/>
    <property type="match status" value="1"/>
</dbReference>
<dbReference type="Pfam" id="PF00575">
    <property type="entry name" value="S1"/>
    <property type="match status" value="1"/>
</dbReference>
<evidence type="ECO:0000256" key="6">
    <source>
        <dbReference type="ARBA" id="ARBA00022884"/>
    </source>
</evidence>
<dbReference type="InterPro" id="IPR022966">
    <property type="entry name" value="RNase_II/R_CS"/>
</dbReference>
<protein>
    <recommendedName>
        <fullName evidence="7">Ribonuclease R</fullName>
        <shortName evidence="7">RNase R</shortName>
        <ecNumber evidence="7">3.1.13.1</ecNumber>
    </recommendedName>
</protein>
<comment type="caution">
    <text evidence="10">The sequence shown here is derived from an EMBL/GenBank/DDBJ whole genome shotgun (WGS) entry which is preliminary data.</text>
</comment>
<keyword evidence="6 7" id="KW-0694">RNA-binding</keyword>
<evidence type="ECO:0000259" key="9">
    <source>
        <dbReference type="PROSITE" id="PS50126"/>
    </source>
</evidence>
<dbReference type="SUPFAM" id="SSF50249">
    <property type="entry name" value="Nucleic acid-binding proteins"/>
    <property type="match status" value="4"/>
</dbReference>
<dbReference type="EMBL" id="QGGI01000002">
    <property type="protein sequence ID" value="PWJ96308.1"/>
    <property type="molecule type" value="Genomic_DNA"/>
</dbReference>
<dbReference type="Proteomes" id="UP000245921">
    <property type="component" value="Unassembled WGS sequence"/>
</dbReference>
<keyword evidence="5 7" id="KW-0269">Exonuclease</keyword>
<evidence type="ECO:0000256" key="7">
    <source>
        <dbReference type="HAMAP-Rule" id="MF_01895"/>
    </source>
</evidence>
<dbReference type="Pfam" id="PF17876">
    <property type="entry name" value="CSD2"/>
    <property type="match status" value="1"/>
</dbReference>
<comment type="similarity">
    <text evidence="7">Belongs to the RNR ribonuclease family. RNase R subfamily.</text>
</comment>
<gene>
    <name evidence="7" type="primary">rnr</name>
    <name evidence="10" type="ORF">C7380_102226</name>
</gene>
<dbReference type="Gene3D" id="2.40.50.140">
    <property type="entry name" value="Nucleic acid-binding proteins"/>
    <property type="match status" value="2"/>
</dbReference>
<evidence type="ECO:0000256" key="4">
    <source>
        <dbReference type="ARBA" id="ARBA00022801"/>
    </source>
</evidence>
<dbReference type="InterPro" id="IPR011129">
    <property type="entry name" value="CSD"/>
</dbReference>
<evidence type="ECO:0000256" key="3">
    <source>
        <dbReference type="ARBA" id="ARBA00022722"/>
    </source>
</evidence>
<dbReference type="GO" id="GO:0006402">
    <property type="term" value="P:mRNA catabolic process"/>
    <property type="evidence" value="ECO:0007669"/>
    <property type="project" value="TreeGrafter"/>
</dbReference>
<keyword evidence="4 7" id="KW-0378">Hydrolase</keyword>
<comment type="subcellular location">
    <subcellularLocation>
        <location evidence="7">Cytoplasm</location>
    </subcellularLocation>
</comment>
<proteinExistence type="inferred from homology"/>
<dbReference type="InterPro" id="IPR011805">
    <property type="entry name" value="RNase_R"/>
</dbReference>
<dbReference type="SMART" id="SM00357">
    <property type="entry name" value="CSP"/>
    <property type="match status" value="1"/>
</dbReference>
<dbReference type="InterPro" id="IPR012340">
    <property type="entry name" value="NA-bd_OB-fold"/>
</dbReference>
<feature type="region of interest" description="Disordered" evidence="8">
    <location>
        <begin position="718"/>
        <end position="738"/>
    </location>
</feature>